<reference evidence="2" key="2">
    <citation type="submission" date="2020-05" db="UniProtKB">
        <authorList>
            <consortium name="EnsemblMetazoa"/>
        </authorList>
    </citation>
    <scope>IDENTIFICATION</scope>
</reference>
<organism evidence="1">
    <name type="scientific">Anopheles sinensis</name>
    <name type="common">Mosquito</name>
    <dbReference type="NCBI Taxonomy" id="74873"/>
    <lineage>
        <taxon>Eukaryota</taxon>
        <taxon>Metazoa</taxon>
        <taxon>Ecdysozoa</taxon>
        <taxon>Arthropoda</taxon>
        <taxon>Hexapoda</taxon>
        <taxon>Insecta</taxon>
        <taxon>Pterygota</taxon>
        <taxon>Neoptera</taxon>
        <taxon>Endopterygota</taxon>
        <taxon>Diptera</taxon>
        <taxon>Nematocera</taxon>
        <taxon>Culicoidea</taxon>
        <taxon>Culicidae</taxon>
        <taxon>Anophelinae</taxon>
        <taxon>Anopheles</taxon>
    </lineage>
</organism>
<name>A0A084WK94_ANOSI</name>
<reference evidence="1 3" key="1">
    <citation type="journal article" date="2014" name="BMC Genomics">
        <title>Genome sequence of Anopheles sinensis provides insight into genetics basis of mosquito competence for malaria parasites.</title>
        <authorList>
            <person name="Zhou D."/>
            <person name="Zhang D."/>
            <person name="Ding G."/>
            <person name="Shi L."/>
            <person name="Hou Q."/>
            <person name="Ye Y."/>
            <person name="Xu Y."/>
            <person name="Zhou H."/>
            <person name="Xiong C."/>
            <person name="Li S."/>
            <person name="Yu J."/>
            <person name="Hong S."/>
            <person name="Yu X."/>
            <person name="Zou P."/>
            <person name="Chen C."/>
            <person name="Chang X."/>
            <person name="Wang W."/>
            <person name="Lv Y."/>
            <person name="Sun Y."/>
            <person name="Ma L."/>
            <person name="Shen B."/>
            <person name="Zhu C."/>
        </authorList>
    </citation>
    <scope>NUCLEOTIDE SEQUENCE [LARGE SCALE GENOMIC DNA]</scope>
</reference>
<evidence type="ECO:0000313" key="3">
    <source>
        <dbReference type="Proteomes" id="UP000030765"/>
    </source>
</evidence>
<dbReference type="EnsemblMetazoa" id="ASIC018670-RA">
    <property type="protein sequence ID" value="ASIC018670-PA"/>
    <property type="gene ID" value="ASIC018670"/>
</dbReference>
<dbReference type="VEuPathDB" id="VectorBase:ASIC018670"/>
<dbReference type="Proteomes" id="UP000030765">
    <property type="component" value="Unassembled WGS sequence"/>
</dbReference>
<evidence type="ECO:0000313" key="1">
    <source>
        <dbReference type="EMBL" id="KFB50638.1"/>
    </source>
</evidence>
<evidence type="ECO:0000313" key="2">
    <source>
        <dbReference type="EnsemblMetazoa" id="ASIC018670-PA"/>
    </source>
</evidence>
<dbReference type="EMBL" id="KE525349">
    <property type="protein sequence ID" value="KFB50638.1"/>
    <property type="molecule type" value="Genomic_DNA"/>
</dbReference>
<protein>
    <submittedName>
        <fullName evidence="1 2">Dienelactone hydrolase</fullName>
    </submittedName>
</protein>
<dbReference type="GO" id="GO:0016787">
    <property type="term" value="F:hydrolase activity"/>
    <property type="evidence" value="ECO:0007669"/>
    <property type="project" value="UniProtKB-KW"/>
</dbReference>
<sequence>MKLKHDFILWHKVCDGSAYETLANLVDAISQLELIDITVESSVLCSSEALHWCHPVTEGRETGVVLLGNLTTSKRNVAAGEHGHGSVIT</sequence>
<proteinExistence type="predicted"/>
<dbReference type="AlphaFoldDB" id="A0A084WK94"/>
<keyword evidence="1" id="KW-0378">Hydrolase</keyword>
<dbReference type="EMBL" id="ATLV01024101">
    <property type="status" value="NOT_ANNOTATED_CDS"/>
    <property type="molecule type" value="Genomic_DNA"/>
</dbReference>
<accession>A0A084WK94</accession>
<gene>
    <name evidence="1" type="ORF">ZHAS_00018670</name>
</gene>
<keyword evidence="3" id="KW-1185">Reference proteome</keyword>